<keyword evidence="10" id="KW-1185">Reference proteome</keyword>
<keyword evidence="9" id="KW-0436">Ligase</keyword>
<dbReference type="InterPro" id="IPR007085">
    <property type="entry name" value="DNA/pantothenate-metab_flavo_C"/>
</dbReference>
<comment type="caution">
    <text evidence="9">The sequence shown here is derived from an EMBL/GenBank/DDBJ whole genome shotgun (WGS) entry which is preliminary data.</text>
</comment>
<evidence type="ECO:0000256" key="6">
    <source>
        <dbReference type="ARBA" id="ARBA00068949"/>
    </source>
</evidence>
<dbReference type="EMBL" id="CAHIKZ030000920">
    <property type="protein sequence ID" value="CAE1245094.1"/>
    <property type="molecule type" value="Genomic_DNA"/>
</dbReference>
<proteinExistence type="inferred from homology"/>
<name>A0A812BZN9_ACAPH</name>
<dbReference type="OrthoDB" id="70224at2759"/>
<dbReference type="PANTHER" id="PTHR12290">
    <property type="entry name" value="CORNICHON-RELATED"/>
    <property type="match status" value="1"/>
</dbReference>
<evidence type="ECO:0000313" key="10">
    <source>
        <dbReference type="Proteomes" id="UP000597762"/>
    </source>
</evidence>
<evidence type="ECO:0000313" key="9">
    <source>
        <dbReference type="EMBL" id="CAE1245094.1"/>
    </source>
</evidence>
<dbReference type="InterPro" id="IPR035929">
    <property type="entry name" value="CoaB-like_sf"/>
</dbReference>
<dbReference type="EC" id="6.3.2.51" evidence="5"/>
<dbReference type="FunFam" id="3.40.50.10300:FF:000002">
    <property type="entry name" value="Phosphopantothenate--cysteine ligase 2"/>
    <property type="match status" value="1"/>
</dbReference>
<accession>A0A812BZN9</accession>
<comment type="similarity">
    <text evidence="1">Belongs to the PPC synthetase family.</text>
</comment>
<dbReference type="SUPFAM" id="SSF102645">
    <property type="entry name" value="CoaB-like"/>
    <property type="match status" value="1"/>
</dbReference>
<comment type="catalytic activity">
    <reaction evidence="2">
        <text>(R)-4'-phosphopantothenate + L-cysteine + ATP = N-[(R)-4-phosphopantothenoyl]-L-cysteine + AMP + diphosphate + H(+)</text>
        <dbReference type="Rhea" id="RHEA:25156"/>
        <dbReference type="ChEBI" id="CHEBI:10986"/>
        <dbReference type="ChEBI" id="CHEBI:15378"/>
        <dbReference type="ChEBI" id="CHEBI:30616"/>
        <dbReference type="ChEBI" id="CHEBI:33019"/>
        <dbReference type="ChEBI" id="CHEBI:35235"/>
        <dbReference type="ChEBI" id="CHEBI:59458"/>
        <dbReference type="ChEBI" id="CHEBI:456215"/>
        <dbReference type="EC" id="6.3.2.51"/>
    </reaction>
    <physiologicalReaction direction="left-to-right" evidence="2">
        <dbReference type="Rhea" id="RHEA:25157"/>
    </physiologicalReaction>
</comment>
<protein>
    <recommendedName>
        <fullName evidence="6">Phosphopantothenate--cysteine ligase</fullName>
        <ecNumber evidence="5">6.3.2.51</ecNumber>
    </recommendedName>
    <alternativeName>
        <fullName evidence="7">Phosphopantothenoylcysteine synthetase</fullName>
    </alternativeName>
</protein>
<sequence>MEVDSTNFFQQLPVPDKFTEKNDKICNFVSKHNEIGNKVVLVTSGGTTVPLESRTVRYMDNFSQGTRGSASAENFLQHGYAVIFLYRNRSLEPYSRHFSRLNLLDMLEFANDNTSAQSIVVQQEYEDKVKTMLLKYKEVMKSGHLLFIDFTTLNEYLHLLRASALSLQQIGHSAMLYLAAAVSDFYIPKDQMPEHKIQSADGPLHVSLQLVPKLLGPLVKEWAPDAFVISFKLETDKNLLIKKAEEALKKYHHQLVIANVLETRKQAVVIVSKDSIQTISLSKEQLLQGIEIEEHIVTELISRHNKMMNEK</sequence>
<feature type="domain" description="DNA/pantothenate metabolism flavoprotein C-terminal" evidence="8">
    <location>
        <begin position="168"/>
        <end position="275"/>
    </location>
</feature>
<feature type="domain" description="DNA/pantothenate metabolism flavoprotein C-terminal" evidence="8">
    <location>
        <begin position="37"/>
        <end position="95"/>
    </location>
</feature>
<dbReference type="GO" id="GO:0004632">
    <property type="term" value="F:phosphopantothenate--cysteine ligase activity"/>
    <property type="evidence" value="ECO:0007669"/>
    <property type="project" value="UniProtKB-ARBA"/>
</dbReference>
<reference evidence="9" key="1">
    <citation type="submission" date="2021-01" db="EMBL/GenBank/DDBJ databases">
        <authorList>
            <person name="Li R."/>
            <person name="Bekaert M."/>
        </authorList>
    </citation>
    <scope>NUCLEOTIDE SEQUENCE</scope>
    <source>
        <strain evidence="9">Farmed</strain>
    </source>
</reference>
<evidence type="ECO:0000256" key="2">
    <source>
        <dbReference type="ARBA" id="ARBA00051127"/>
    </source>
</evidence>
<evidence type="ECO:0000256" key="1">
    <source>
        <dbReference type="ARBA" id="ARBA00005703"/>
    </source>
</evidence>
<evidence type="ECO:0000259" key="8">
    <source>
        <dbReference type="Pfam" id="PF04127"/>
    </source>
</evidence>
<dbReference type="AlphaFoldDB" id="A0A812BZN9"/>
<evidence type="ECO:0000256" key="4">
    <source>
        <dbReference type="ARBA" id="ARBA00060296"/>
    </source>
</evidence>
<evidence type="ECO:0000256" key="5">
    <source>
        <dbReference type="ARBA" id="ARBA00066585"/>
    </source>
</evidence>
<dbReference type="Pfam" id="PF04127">
    <property type="entry name" value="DFP"/>
    <property type="match status" value="2"/>
</dbReference>
<comment type="catalytic activity">
    <reaction evidence="3">
        <text>(R)-4'-phosphopantothenate + L-cysteine + CTP = N-[(R)-4-phosphopantothenoyl]-L-cysteine + CMP + diphosphate + H(+)</text>
        <dbReference type="Rhea" id="RHEA:19397"/>
        <dbReference type="ChEBI" id="CHEBI:10986"/>
        <dbReference type="ChEBI" id="CHEBI:15378"/>
        <dbReference type="ChEBI" id="CHEBI:33019"/>
        <dbReference type="ChEBI" id="CHEBI:35235"/>
        <dbReference type="ChEBI" id="CHEBI:37563"/>
        <dbReference type="ChEBI" id="CHEBI:59458"/>
        <dbReference type="ChEBI" id="CHEBI:60377"/>
    </reaction>
    <physiologicalReaction direction="left-to-right" evidence="3">
        <dbReference type="Rhea" id="RHEA:19398"/>
    </physiologicalReaction>
</comment>
<comment type="function">
    <text evidence="4">Catalyzes the second step in the biosynthesis of coenzyme A from vitamin B5, where cysteine is conjugated to 4'-phosphopantothenate to form 4-phosphopantothenoylcysteine. Has a preference for ATP over CTP as a cosubstrate.</text>
</comment>
<organism evidence="9 10">
    <name type="scientific">Acanthosepion pharaonis</name>
    <name type="common">Pharaoh cuttlefish</name>
    <name type="synonym">Sepia pharaonis</name>
    <dbReference type="NCBI Taxonomy" id="158019"/>
    <lineage>
        <taxon>Eukaryota</taxon>
        <taxon>Metazoa</taxon>
        <taxon>Spiralia</taxon>
        <taxon>Lophotrochozoa</taxon>
        <taxon>Mollusca</taxon>
        <taxon>Cephalopoda</taxon>
        <taxon>Coleoidea</taxon>
        <taxon>Decapodiformes</taxon>
        <taxon>Sepiida</taxon>
        <taxon>Sepiina</taxon>
        <taxon>Sepiidae</taxon>
        <taxon>Acanthosepion</taxon>
    </lineage>
</organism>
<evidence type="ECO:0000256" key="3">
    <source>
        <dbReference type="ARBA" id="ARBA00052332"/>
    </source>
</evidence>
<dbReference type="GO" id="GO:0015937">
    <property type="term" value="P:coenzyme A biosynthetic process"/>
    <property type="evidence" value="ECO:0007669"/>
    <property type="project" value="UniProtKB-ARBA"/>
</dbReference>
<dbReference type="Gene3D" id="3.40.50.10300">
    <property type="entry name" value="CoaB-like"/>
    <property type="match status" value="1"/>
</dbReference>
<evidence type="ECO:0000256" key="7">
    <source>
        <dbReference type="ARBA" id="ARBA00080986"/>
    </source>
</evidence>
<dbReference type="Proteomes" id="UP000597762">
    <property type="component" value="Unassembled WGS sequence"/>
</dbReference>
<gene>
    <name evidence="9" type="ORF">SPHA_24589</name>
</gene>